<dbReference type="KEGG" id="abs:AZOBR_60002"/>
<accession>A0A9P1NL68</accession>
<keyword evidence="2" id="KW-1185">Reference proteome</keyword>
<organism evidence="1 2">
    <name type="scientific">Azospirillum baldaniorum</name>
    <dbReference type="NCBI Taxonomy" id="1064539"/>
    <lineage>
        <taxon>Bacteria</taxon>
        <taxon>Pseudomonadati</taxon>
        <taxon>Pseudomonadota</taxon>
        <taxon>Alphaproteobacteria</taxon>
        <taxon>Rhodospirillales</taxon>
        <taxon>Azospirillaceae</taxon>
        <taxon>Azospirillum</taxon>
    </lineage>
</organism>
<evidence type="ECO:0000313" key="2">
    <source>
        <dbReference type="Proteomes" id="UP000007319"/>
    </source>
</evidence>
<protein>
    <submittedName>
        <fullName evidence="1">Uncharacterized protein</fullName>
    </submittedName>
</protein>
<dbReference type="EMBL" id="HE577327">
    <property type="protein sequence ID" value="CCC97341.1"/>
    <property type="molecule type" value="Genomic_DNA"/>
</dbReference>
<evidence type="ECO:0000313" key="1">
    <source>
        <dbReference type="EMBL" id="CCC97341.1"/>
    </source>
</evidence>
<dbReference type="Proteomes" id="UP000007319">
    <property type="component" value="Chromosome"/>
</dbReference>
<dbReference type="AlphaFoldDB" id="A0A9P1NL68"/>
<name>A0A9P1NL68_9PROT</name>
<reference evidence="1 2" key="1">
    <citation type="journal article" date="2011" name="PLoS Genet.">
        <title>Azospirillum genomes reveal transition of bacteria from aquatic to terrestrial environments.</title>
        <authorList>
            <person name="Wisniewski-Dye F."/>
            <person name="Borziak K."/>
            <person name="Khalsa-Moyers G."/>
            <person name="Alexandre G."/>
            <person name="Sukharnikov L.O."/>
            <person name="Wuichet K."/>
            <person name="Hurst G.B."/>
            <person name="McDonald W.H."/>
            <person name="Robertson J.S."/>
            <person name="Barbe V."/>
            <person name="Calteau A."/>
            <person name="Rouy Z."/>
            <person name="Mangenot S."/>
            <person name="Prigent-Combaret C."/>
            <person name="Normand P."/>
            <person name="Boyer M."/>
            <person name="Siguier P."/>
            <person name="Dessaux Y."/>
            <person name="Elmerich C."/>
            <person name="Condemine G."/>
            <person name="Krishnen G."/>
            <person name="Kennedy I."/>
            <person name="Paterson A.H."/>
            <person name="Gonzalez V."/>
            <person name="Mavingui P."/>
            <person name="Zhulin I.B."/>
        </authorList>
    </citation>
    <scope>NUCLEOTIDE SEQUENCE [LARGE SCALE GENOMIC DNA]</scope>
    <source>
        <strain evidence="1 2">Sp245</strain>
    </source>
</reference>
<proteinExistence type="predicted"/>
<gene>
    <name evidence="1" type="ORF">AZOBR_60002</name>
</gene>
<sequence>MLVEAALSAKVAPGPLRVFFNRVQKKAGAGAAAVSYHPQERAYERMVEAWTERPSAPAG</sequence>